<dbReference type="InterPro" id="IPR036388">
    <property type="entry name" value="WH-like_DNA-bd_sf"/>
</dbReference>
<feature type="DNA-binding region" description="Fork-head" evidence="6">
    <location>
        <begin position="6"/>
        <end position="85"/>
    </location>
</feature>
<dbReference type="OrthoDB" id="5402974at2759"/>
<organism evidence="8 9">
    <name type="scientific">Lottia gigantea</name>
    <name type="common">Giant owl limpet</name>
    <dbReference type="NCBI Taxonomy" id="225164"/>
    <lineage>
        <taxon>Eukaryota</taxon>
        <taxon>Metazoa</taxon>
        <taxon>Spiralia</taxon>
        <taxon>Lophotrochozoa</taxon>
        <taxon>Mollusca</taxon>
        <taxon>Gastropoda</taxon>
        <taxon>Patellogastropoda</taxon>
        <taxon>Lottioidea</taxon>
        <taxon>Lottiidae</taxon>
        <taxon>Lottia</taxon>
    </lineage>
</organism>
<evidence type="ECO:0000313" key="9">
    <source>
        <dbReference type="Proteomes" id="UP000030746"/>
    </source>
</evidence>
<keyword evidence="2" id="KW-0805">Transcription regulation</keyword>
<dbReference type="PANTHER" id="PTHR45881">
    <property type="entry name" value="CHECKPOINT SUPPRESSOR 1-LIKE, ISOFORM A-RELATED"/>
    <property type="match status" value="1"/>
</dbReference>
<dbReference type="InterPro" id="IPR018122">
    <property type="entry name" value="TF_fork_head_CS_1"/>
</dbReference>
<feature type="domain" description="Fork-head" evidence="7">
    <location>
        <begin position="6"/>
        <end position="85"/>
    </location>
</feature>
<accession>V3ZY11</accession>
<evidence type="ECO:0000256" key="4">
    <source>
        <dbReference type="ARBA" id="ARBA00023163"/>
    </source>
</evidence>
<dbReference type="RefSeq" id="XP_009063460.1">
    <property type="nucleotide sequence ID" value="XM_009065212.1"/>
</dbReference>
<dbReference type="GO" id="GO:0005634">
    <property type="term" value="C:nucleus"/>
    <property type="evidence" value="ECO:0007669"/>
    <property type="project" value="UniProtKB-SubCell"/>
</dbReference>
<dbReference type="CTD" id="20251540"/>
<dbReference type="PANTHER" id="PTHR45881:SF1">
    <property type="entry name" value="FORK HEAD PROTEIN HOMOLOG 2"/>
    <property type="match status" value="1"/>
</dbReference>
<reference evidence="8 9" key="1">
    <citation type="journal article" date="2013" name="Nature">
        <title>Insights into bilaterian evolution from three spiralian genomes.</title>
        <authorList>
            <person name="Simakov O."/>
            <person name="Marletaz F."/>
            <person name="Cho S.J."/>
            <person name="Edsinger-Gonzales E."/>
            <person name="Havlak P."/>
            <person name="Hellsten U."/>
            <person name="Kuo D.H."/>
            <person name="Larsson T."/>
            <person name="Lv J."/>
            <person name="Arendt D."/>
            <person name="Savage R."/>
            <person name="Osoegawa K."/>
            <person name="de Jong P."/>
            <person name="Grimwood J."/>
            <person name="Chapman J.A."/>
            <person name="Shapiro H."/>
            <person name="Aerts A."/>
            <person name="Otillar R.P."/>
            <person name="Terry A.Y."/>
            <person name="Boore J.L."/>
            <person name="Grigoriev I.V."/>
            <person name="Lindberg D.R."/>
            <person name="Seaver E.C."/>
            <person name="Weisblat D.A."/>
            <person name="Putnam N.H."/>
            <person name="Rokhsar D.S."/>
        </authorList>
    </citation>
    <scope>NUCLEOTIDE SEQUENCE [LARGE SCALE GENOMIC DNA]</scope>
</reference>
<dbReference type="InterPro" id="IPR036390">
    <property type="entry name" value="WH_DNA-bd_sf"/>
</dbReference>
<dbReference type="PRINTS" id="PR00053">
    <property type="entry name" value="FORKHEAD"/>
</dbReference>
<dbReference type="PROSITE" id="PS00658">
    <property type="entry name" value="FORK_HEAD_2"/>
    <property type="match status" value="1"/>
</dbReference>
<dbReference type="AlphaFoldDB" id="V3ZY11"/>
<evidence type="ECO:0000256" key="1">
    <source>
        <dbReference type="ARBA" id="ARBA00004123"/>
    </source>
</evidence>
<evidence type="ECO:0000259" key="7">
    <source>
        <dbReference type="PROSITE" id="PS50039"/>
    </source>
</evidence>
<dbReference type="FunFam" id="1.10.10.10:FF:000135">
    <property type="entry name" value="forkhead box protein G1"/>
    <property type="match status" value="1"/>
</dbReference>
<dbReference type="GO" id="GO:0000981">
    <property type="term" value="F:DNA-binding transcription factor activity, RNA polymerase II-specific"/>
    <property type="evidence" value="ECO:0007669"/>
    <property type="project" value="TreeGrafter"/>
</dbReference>
<dbReference type="Pfam" id="PF00250">
    <property type="entry name" value="Forkhead"/>
    <property type="match status" value="1"/>
</dbReference>
<keyword evidence="5 6" id="KW-0539">Nucleus</keyword>
<dbReference type="EMBL" id="KB203251">
    <property type="protein sequence ID" value="ESO85836.1"/>
    <property type="molecule type" value="Genomic_DNA"/>
</dbReference>
<name>V3ZY11_LOTGI</name>
<dbReference type="Proteomes" id="UP000030746">
    <property type="component" value="Unassembled WGS sequence"/>
</dbReference>
<dbReference type="HOGENOM" id="CLU_077699_6_1_1"/>
<keyword evidence="4" id="KW-0804">Transcription</keyword>
<evidence type="ECO:0000256" key="5">
    <source>
        <dbReference type="ARBA" id="ARBA00023242"/>
    </source>
</evidence>
<dbReference type="InterPro" id="IPR030456">
    <property type="entry name" value="TF_fork_head_CS_2"/>
</dbReference>
<dbReference type="SMART" id="SM00339">
    <property type="entry name" value="FH"/>
    <property type="match status" value="1"/>
</dbReference>
<evidence type="ECO:0000256" key="2">
    <source>
        <dbReference type="ARBA" id="ARBA00023015"/>
    </source>
</evidence>
<dbReference type="GO" id="GO:0000978">
    <property type="term" value="F:RNA polymerase II cis-regulatory region sequence-specific DNA binding"/>
    <property type="evidence" value="ECO:0007669"/>
    <property type="project" value="TreeGrafter"/>
</dbReference>
<keyword evidence="9" id="KW-1185">Reference proteome</keyword>
<comment type="subcellular location">
    <subcellularLocation>
        <location evidence="1 6">Nucleus</location>
    </subcellularLocation>
</comment>
<dbReference type="PROSITE" id="PS50039">
    <property type="entry name" value="FORK_HEAD_3"/>
    <property type="match status" value="1"/>
</dbReference>
<feature type="non-terminal residue" evidence="8">
    <location>
        <position position="85"/>
    </location>
</feature>
<evidence type="ECO:0000256" key="6">
    <source>
        <dbReference type="PROSITE-ProRule" id="PRU00089"/>
    </source>
</evidence>
<dbReference type="SUPFAM" id="SSF46785">
    <property type="entry name" value="Winged helix' DNA-binding domain"/>
    <property type="match status" value="1"/>
</dbReference>
<dbReference type="GeneID" id="20251540"/>
<sequence>QNPYIKPPYSYSDLITMAIKDTVDNKITISSIYKWITDHFLYYRMTTICWQNSVRHNLSLNKRFEKVPKERNNFGKGGYWRIKPE</sequence>
<dbReference type="Gene3D" id="1.10.10.10">
    <property type="entry name" value="Winged helix-like DNA-binding domain superfamily/Winged helix DNA-binding domain"/>
    <property type="match status" value="1"/>
</dbReference>
<gene>
    <name evidence="8" type="ORF">LOTGIDRAFT_59864</name>
</gene>
<evidence type="ECO:0000256" key="3">
    <source>
        <dbReference type="ARBA" id="ARBA00023125"/>
    </source>
</evidence>
<dbReference type="PROSITE" id="PS00657">
    <property type="entry name" value="FORK_HEAD_1"/>
    <property type="match status" value="1"/>
</dbReference>
<keyword evidence="3 6" id="KW-0238">DNA-binding</keyword>
<proteinExistence type="predicted"/>
<dbReference type="OMA" id="YLWISIN"/>
<evidence type="ECO:0000313" key="8">
    <source>
        <dbReference type="EMBL" id="ESO85836.1"/>
    </source>
</evidence>
<protein>
    <recommendedName>
        <fullName evidence="7">Fork-head domain-containing protein</fullName>
    </recommendedName>
</protein>
<dbReference type="InterPro" id="IPR001766">
    <property type="entry name" value="Fork_head_dom"/>
</dbReference>
<dbReference type="KEGG" id="lgi:LOTGIDRAFT_59864"/>
<feature type="non-terminal residue" evidence="8">
    <location>
        <position position="1"/>
    </location>
</feature>